<evidence type="ECO:0000256" key="3">
    <source>
        <dbReference type="ARBA" id="ARBA00023012"/>
    </source>
</evidence>
<dbReference type="InterPro" id="IPR015943">
    <property type="entry name" value="WD40/YVTN_repeat-like_dom_sf"/>
</dbReference>
<dbReference type="CDD" id="cd16917">
    <property type="entry name" value="HATPase_UhpB-NarQ-NarX-like"/>
    <property type="match status" value="1"/>
</dbReference>
<evidence type="ECO:0000256" key="2">
    <source>
        <dbReference type="ARBA" id="ARBA00022777"/>
    </source>
</evidence>
<dbReference type="Pfam" id="PF07730">
    <property type="entry name" value="HisKA_3"/>
    <property type="match status" value="1"/>
</dbReference>
<evidence type="ECO:0000259" key="5">
    <source>
        <dbReference type="PROSITE" id="PS50109"/>
    </source>
</evidence>
<dbReference type="Gene3D" id="2.130.10.10">
    <property type="entry name" value="YVTN repeat-like/Quinoprotein amine dehydrogenase"/>
    <property type="match status" value="2"/>
</dbReference>
<keyword evidence="7" id="KW-1185">Reference proteome</keyword>
<feature type="domain" description="Histidine kinase" evidence="5">
    <location>
        <begin position="810"/>
        <end position="1004"/>
    </location>
</feature>
<dbReference type="InterPro" id="IPR011712">
    <property type="entry name" value="Sig_transdc_His_kin_sub3_dim/P"/>
</dbReference>
<dbReference type="InterPro" id="IPR003594">
    <property type="entry name" value="HATPase_dom"/>
</dbReference>
<dbReference type="Gene3D" id="2.60.40.10">
    <property type="entry name" value="Immunoglobulins"/>
    <property type="match status" value="1"/>
</dbReference>
<evidence type="ECO:0000313" key="6">
    <source>
        <dbReference type="EMBL" id="TLD68620.1"/>
    </source>
</evidence>
<dbReference type="GO" id="GO:0016020">
    <property type="term" value="C:membrane"/>
    <property type="evidence" value="ECO:0007669"/>
    <property type="project" value="InterPro"/>
</dbReference>
<keyword evidence="4" id="KW-0472">Membrane</keyword>
<dbReference type="InterPro" id="IPR013783">
    <property type="entry name" value="Ig-like_fold"/>
</dbReference>
<keyword evidence="2" id="KW-0418">Kinase</keyword>
<dbReference type="InterPro" id="IPR050482">
    <property type="entry name" value="Sensor_HK_TwoCompSys"/>
</dbReference>
<dbReference type="AlphaFoldDB" id="A0A5R8K8K4"/>
<dbReference type="GO" id="GO:0046983">
    <property type="term" value="F:protein dimerization activity"/>
    <property type="evidence" value="ECO:0007669"/>
    <property type="project" value="InterPro"/>
</dbReference>
<dbReference type="Proteomes" id="UP000306196">
    <property type="component" value="Unassembled WGS sequence"/>
</dbReference>
<dbReference type="InterPro" id="IPR005467">
    <property type="entry name" value="His_kinase_dom"/>
</dbReference>
<evidence type="ECO:0000256" key="4">
    <source>
        <dbReference type="SAM" id="Phobius"/>
    </source>
</evidence>
<keyword evidence="1" id="KW-0808">Transferase</keyword>
<dbReference type="PANTHER" id="PTHR24421:SF63">
    <property type="entry name" value="SENSOR HISTIDINE KINASE DESK"/>
    <property type="match status" value="1"/>
</dbReference>
<reference evidence="6 7" key="1">
    <citation type="submission" date="2019-05" db="EMBL/GenBank/DDBJ databases">
        <title>Verrucobacter flavum gen. nov., sp. nov. a new member of the family Verrucomicrobiaceae.</title>
        <authorList>
            <person name="Szuroczki S."/>
            <person name="Abbaszade G."/>
            <person name="Szabo A."/>
            <person name="Felfoldi T."/>
            <person name="Schumann P."/>
            <person name="Boka K."/>
            <person name="Keki Z."/>
            <person name="Toumi M."/>
            <person name="Toth E."/>
        </authorList>
    </citation>
    <scope>NUCLEOTIDE SEQUENCE [LARGE SCALE GENOMIC DNA]</scope>
    <source>
        <strain evidence="6 7">MG-N-17</strain>
    </source>
</reference>
<dbReference type="PANTHER" id="PTHR24421">
    <property type="entry name" value="NITRATE/NITRITE SENSOR PROTEIN NARX-RELATED"/>
    <property type="match status" value="1"/>
</dbReference>
<evidence type="ECO:0000256" key="1">
    <source>
        <dbReference type="ARBA" id="ARBA00022679"/>
    </source>
</evidence>
<proteinExistence type="predicted"/>
<keyword evidence="4" id="KW-0812">Transmembrane</keyword>
<dbReference type="SUPFAM" id="SSF55874">
    <property type="entry name" value="ATPase domain of HSP90 chaperone/DNA topoisomerase II/histidine kinase"/>
    <property type="match status" value="1"/>
</dbReference>
<dbReference type="OrthoDB" id="176590at2"/>
<dbReference type="GO" id="GO:0000155">
    <property type="term" value="F:phosphorelay sensor kinase activity"/>
    <property type="evidence" value="ECO:0007669"/>
    <property type="project" value="InterPro"/>
</dbReference>
<dbReference type="EMBL" id="VAUV01000021">
    <property type="protein sequence ID" value="TLD68620.1"/>
    <property type="molecule type" value="Genomic_DNA"/>
</dbReference>
<dbReference type="InterPro" id="IPR036890">
    <property type="entry name" value="HATPase_C_sf"/>
</dbReference>
<dbReference type="PROSITE" id="PS50109">
    <property type="entry name" value="HIS_KIN"/>
    <property type="match status" value="1"/>
</dbReference>
<name>A0A5R8K8K4_9BACT</name>
<protein>
    <recommendedName>
        <fullName evidence="5">Histidine kinase domain-containing protein</fullName>
    </recommendedName>
</protein>
<dbReference type="SUPFAM" id="SSF63829">
    <property type="entry name" value="Calcium-dependent phosphotriesterase"/>
    <property type="match status" value="2"/>
</dbReference>
<accession>A0A5R8K8K4</accession>
<keyword evidence="4" id="KW-1133">Transmembrane helix</keyword>
<feature type="transmembrane region" description="Helical" evidence="4">
    <location>
        <begin position="761"/>
        <end position="780"/>
    </location>
</feature>
<keyword evidence="3" id="KW-0902">Two-component regulatory system</keyword>
<dbReference type="Pfam" id="PF02518">
    <property type="entry name" value="HATPase_c"/>
    <property type="match status" value="1"/>
</dbReference>
<evidence type="ECO:0000313" key="7">
    <source>
        <dbReference type="Proteomes" id="UP000306196"/>
    </source>
</evidence>
<dbReference type="InterPro" id="IPR011110">
    <property type="entry name" value="Reg_prop"/>
</dbReference>
<gene>
    <name evidence="6" type="ORF">FEM03_21500</name>
</gene>
<dbReference type="Gene3D" id="1.20.5.1930">
    <property type="match status" value="1"/>
</dbReference>
<sequence length="1005" mass="110388">MACVGPWMLGTMILLLEFMRYFWHSCLVGMGLVGLVCQTTMTSLHAVEAAWIHHAWQTDDGLPNNDVVCLSQAADGAMMFATRGGLARLDGLRLGMIDLAPHGTSGLAVAGGFTTRDGCLWVIVNKVLVRFKKGEQDLALPLGDLRFDARVVAMVEDAEGVLWIGYENGPIFRVVNERLEQAPVEEGMGLSFASSLTMDNQGEMWAAGHKSLAKWRNGRFERVLEIPGDRPVICAAKQGGLWMGIGEKLFAYSTRDGLVELADLTGYSPGTRASSLYEDRTGRLWFGTFGYGLHCWEDGDFRRVNLPNQDVWWLSEDREGNVWVGTGGGGACRLRQRVLSMLNEPDAPVQQTARAFCEDQRGDVWVALQTGELFLRRDRRWKHLIAGLHWPGKLATSVTVGRNGDVWIATSEQSLVRWNGEVFETHGLPKKESPTRIRAMSVARDGKLWFGRGDAVVCGLPGQWTTYVIDNGGVEVQAIGHDQSDRVWAATQNGGLYRLEKGRMVFQRFAEMKGAGPVRVFLTTRDGAMWMGTARGGLARLKDGKVAMVNASHGLWSNAVSQLVLDQQGRLWGAGDRGIFAVSLSSLNAVADGRAVKVHASAYGRNEGVPSIQANNGYQPNAMAMASGRLWFASRSGIVMADPTLPGTNLIPPPVSIEGLRVNGREVPVQLSVALQPGVNTLRADLAAMSYVAPQSVTVWYRMDGVDDDWIDSGATRTATYGSLRPGHYQLRARATNNDGLSSRRDATLSLQVLPFFWQTLWFQLGLGGLFFLVTAVTAYRYSKLRTRRQTEAFKREADIQRERARIARDMHDQIGASLTQIALLAELADHEQSAGQAPKEQLRQLAETSREAVTHLDEIVWAVNPRHDNLSSLLEYVGQKAVQMFDAAGIRCRLELPDNVAERPLNADFRHHYFLMIQEAQNNAAKHSGASEITLSVQPKPHHLLSVLSDNGRGFDDHSIALDSLGNGLKNLTARAAALKGNCEIVSIPGTGTTITITLPWPKS</sequence>
<organism evidence="6 7">
    <name type="scientific">Phragmitibacter flavus</name>
    <dbReference type="NCBI Taxonomy" id="2576071"/>
    <lineage>
        <taxon>Bacteria</taxon>
        <taxon>Pseudomonadati</taxon>
        <taxon>Verrucomicrobiota</taxon>
        <taxon>Verrucomicrobiia</taxon>
        <taxon>Verrucomicrobiales</taxon>
        <taxon>Verrucomicrobiaceae</taxon>
        <taxon>Phragmitibacter</taxon>
    </lineage>
</organism>
<dbReference type="Pfam" id="PF07495">
    <property type="entry name" value="Y_Y_Y"/>
    <property type="match status" value="1"/>
</dbReference>
<dbReference type="InterPro" id="IPR011123">
    <property type="entry name" value="Y_Y_Y"/>
</dbReference>
<dbReference type="Gene3D" id="3.30.565.10">
    <property type="entry name" value="Histidine kinase-like ATPase, C-terminal domain"/>
    <property type="match status" value="1"/>
</dbReference>
<dbReference type="Pfam" id="PF07494">
    <property type="entry name" value="Reg_prop"/>
    <property type="match status" value="2"/>
</dbReference>
<comment type="caution">
    <text evidence="6">The sequence shown here is derived from an EMBL/GenBank/DDBJ whole genome shotgun (WGS) entry which is preliminary data.</text>
</comment>